<reference evidence="1 2" key="1">
    <citation type="submission" date="2018-07" db="EMBL/GenBank/DDBJ databases">
        <title>Genomic Encyclopedia of Type Strains, Phase III (KMG-III): the genomes of soil and plant-associated and newly described type strains.</title>
        <authorList>
            <person name="Whitman W."/>
        </authorList>
    </citation>
    <scope>NUCLEOTIDE SEQUENCE [LARGE SCALE GENOMIC DNA]</scope>
    <source>
        <strain evidence="1 2">CECT 7946</strain>
    </source>
</reference>
<gene>
    <name evidence="1" type="ORF">DFQ10_10375</name>
</gene>
<dbReference type="Proteomes" id="UP000256980">
    <property type="component" value="Unassembled WGS sequence"/>
</dbReference>
<evidence type="ECO:0000313" key="1">
    <source>
        <dbReference type="EMBL" id="RED44392.1"/>
    </source>
</evidence>
<evidence type="ECO:0000313" key="2">
    <source>
        <dbReference type="Proteomes" id="UP000256980"/>
    </source>
</evidence>
<accession>A0A3D9H4K7</accession>
<organism evidence="1 2">
    <name type="scientific">Winogradskyella eximia</name>
    <dbReference type="NCBI Taxonomy" id="262006"/>
    <lineage>
        <taxon>Bacteria</taxon>
        <taxon>Pseudomonadati</taxon>
        <taxon>Bacteroidota</taxon>
        <taxon>Flavobacteriia</taxon>
        <taxon>Flavobacteriales</taxon>
        <taxon>Flavobacteriaceae</taxon>
        <taxon>Winogradskyella</taxon>
    </lineage>
</organism>
<sequence length="94" mass="10899">MLIAISLGYIFVKNINIMKPTRKGEIVKYQGLEENFNQLYVILDFINNGIRSKARLHDLKTGQVSMGFAKDLEVDEGQTFELDYYLEHGEHDLF</sequence>
<comment type="caution">
    <text evidence="1">The sequence shown here is derived from an EMBL/GenBank/DDBJ whole genome shotgun (WGS) entry which is preliminary data.</text>
</comment>
<proteinExistence type="predicted"/>
<protein>
    <submittedName>
        <fullName evidence="1">Uncharacterized protein</fullName>
    </submittedName>
</protein>
<dbReference type="EMBL" id="QRDV01000003">
    <property type="protein sequence ID" value="RED44392.1"/>
    <property type="molecule type" value="Genomic_DNA"/>
</dbReference>
<name>A0A3D9H4K7_9FLAO</name>
<dbReference type="AlphaFoldDB" id="A0A3D9H4K7"/>
<keyword evidence="2" id="KW-1185">Reference proteome</keyword>